<sequence>MDRLLFFMWRVWRNPPSRTALLVMLGALALSIGLVLIERGLGWPDWLRADRVPRQRLPHL</sequence>
<gene>
    <name evidence="2" type="ORF">NRP21_05785</name>
</gene>
<evidence type="ECO:0000313" key="3">
    <source>
        <dbReference type="Proteomes" id="UP001524642"/>
    </source>
</evidence>
<keyword evidence="1" id="KW-1133">Transmembrane helix</keyword>
<reference evidence="2 3" key="1">
    <citation type="submission" date="2022-06" db="EMBL/GenBank/DDBJ databases">
        <title>Roseomonas CN29.</title>
        <authorList>
            <person name="Cheng Y."/>
            <person name="He X."/>
        </authorList>
    </citation>
    <scope>NUCLEOTIDE SEQUENCE [LARGE SCALE GENOMIC DNA]</scope>
    <source>
        <strain evidence="2 3">CN29</strain>
    </source>
</reference>
<proteinExistence type="predicted"/>
<dbReference type="RefSeq" id="WP_257715226.1">
    <property type="nucleotide sequence ID" value="NZ_JANJOU010000003.1"/>
</dbReference>
<evidence type="ECO:0000313" key="2">
    <source>
        <dbReference type="EMBL" id="MCR0981554.1"/>
    </source>
</evidence>
<evidence type="ECO:0000256" key="1">
    <source>
        <dbReference type="SAM" id="Phobius"/>
    </source>
</evidence>
<keyword evidence="1" id="KW-0812">Transmembrane</keyword>
<protein>
    <recommendedName>
        <fullName evidence="4">ABC transporter permease</fullName>
    </recommendedName>
</protein>
<accession>A0ABT1X0D6</accession>
<evidence type="ECO:0008006" key="4">
    <source>
        <dbReference type="Google" id="ProtNLM"/>
    </source>
</evidence>
<organism evidence="2 3">
    <name type="scientific">Roseomonas populi</name>
    <dbReference type="NCBI Taxonomy" id="3121582"/>
    <lineage>
        <taxon>Bacteria</taxon>
        <taxon>Pseudomonadati</taxon>
        <taxon>Pseudomonadota</taxon>
        <taxon>Alphaproteobacteria</taxon>
        <taxon>Acetobacterales</taxon>
        <taxon>Roseomonadaceae</taxon>
        <taxon>Roseomonas</taxon>
    </lineage>
</organism>
<keyword evidence="3" id="KW-1185">Reference proteome</keyword>
<feature type="transmembrane region" description="Helical" evidence="1">
    <location>
        <begin position="20"/>
        <end position="37"/>
    </location>
</feature>
<name>A0ABT1X0D6_9PROT</name>
<comment type="caution">
    <text evidence="2">The sequence shown here is derived from an EMBL/GenBank/DDBJ whole genome shotgun (WGS) entry which is preliminary data.</text>
</comment>
<dbReference type="EMBL" id="JANJOU010000003">
    <property type="protein sequence ID" value="MCR0981554.1"/>
    <property type="molecule type" value="Genomic_DNA"/>
</dbReference>
<keyword evidence="1" id="KW-0472">Membrane</keyword>
<dbReference type="Proteomes" id="UP001524642">
    <property type="component" value="Unassembled WGS sequence"/>
</dbReference>